<dbReference type="NCBIfam" id="NF004490">
    <property type="entry name" value="PRK05820.1"/>
    <property type="match status" value="1"/>
</dbReference>
<evidence type="ECO:0000313" key="16">
    <source>
        <dbReference type="Proteomes" id="UP000618460"/>
    </source>
</evidence>
<dbReference type="InterPro" id="IPR035902">
    <property type="entry name" value="Nuc_phospho_transferase"/>
</dbReference>
<dbReference type="SMART" id="SM00941">
    <property type="entry name" value="PYNP_C"/>
    <property type="match status" value="1"/>
</dbReference>
<dbReference type="RefSeq" id="WP_117156136.1">
    <property type="nucleotide sequence ID" value="NZ_BMLG01000019.1"/>
</dbReference>
<dbReference type="EMBL" id="BMLG01000019">
    <property type="protein sequence ID" value="GGM38974.1"/>
    <property type="molecule type" value="Genomic_DNA"/>
</dbReference>
<evidence type="ECO:0000256" key="3">
    <source>
        <dbReference type="ARBA" id="ARBA00003877"/>
    </source>
</evidence>
<evidence type="ECO:0000256" key="1">
    <source>
        <dbReference type="ARBA" id="ARBA00001066"/>
    </source>
</evidence>
<dbReference type="GO" id="GO:0046872">
    <property type="term" value="F:metal ion binding"/>
    <property type="evidence" value="ECO:0007669"/>
    <property type="project" value="UniProtKB-KW"/>
</dbReference>
<name>A0A917WXX7_9BACI</name>
<dbReference type="FunFam" id="3.40.1030.10:FF:000003">
    <property type="entry name" value="Pyrimidine-nucleoside phosphorylase"/>
    <property type="match status" value="1"/>
</dbReference>
<evidence type="ECO:0000256" key="7">
    <source>
        <dbReference type="ARBA" id="ARBA00014680"/>
    </source>
</evidence>
<dbReference type="InterPro" id="IPR000053">
    <property type="entry name" value="Thymidine/pyrmidine_PPase"/>
</dbReference>
<dbReference type="PANTHER" id="PTHR10515:SF0">
    <property type="entry name" value="THYMIDINE PHOSPHORYLASE"/>
    <property type="match status" value="1"/>
</dbReference>
<evidence type="ECO:0000256" key="10">
    <source>
        <dbReference type="ARBA" id="ARBA00022723"/>
    </source>
</evidence>
<accession>A0A917WXX7</accession>
<dbReference type="Gene3D" id="1.20.970.10">
    <property type="entry name" value="Transferase, Pyrimidine Nucleoside Phosphorylase, Chain C"/>
    <property type="match status" value="1"/>
</dbReference>
<proteinExistence type="inferred from homology"/>
<protein>
    <recommendedName>
        <fullName evidence="7">Pyrimidine-nucleoside phosphorylase</fullName>
        <ecNumber evidence="6">2.4.2.2</ecNumber>
    </recommendedName>
</protein>
<dbReference type="PANTHER" id="PTHR10515">
    <property type="entry name" value="THYMIDINE PHOSPHORYLASE"/>
    <property type="match status" value="1"/>
</dbReference>
<dbReference type="AlphaFoldDB" id="A0A917WXX7"/>
<comment type="function">
    <text evidence="3">Catalyzes phosphorolysis of the pyrimidine nucleosides uridine, thymidine and 2'-deoxyuridine with the formation of the corresponding pyrimidine base and ribose-1-phosphate.</text>
</comment>
<comment type="caution">
    <text evidence="15">The sequence shown here is derived from an EMBL/GenBank/DDBJ whole genome shotgun (WGS) entry which is preliminary data.</text>
</comment>
<dbReference type="PROSITE" id="PS00647">
    <property type="entry name" value="THYMID_PHOSPHORYLASE"/>
    <property type="match status" value="1"/>
</dbReference>
<comment type="catalytic activity">
    <reaction evidence="12">
        <text>uridine + phosphate = alpha-D-ribose 1-phosphate + uracil</text>
        <dbReference type="Rhea" id="RHEA:24388"/>
        <dbReference type="ChEBI" id="CHEBI:16704"/>
        <dbReference type="ChEBI" id="CHEBI:17568"/>
        <dbReference type="ChEBI" id="CHEBI:43474"/>
        <dbReference type="ChEBI" id="CHEBI:57720"/>
        <dbReference type="EC" id="2.4.2.2"/>
    </reaction>
</comment>
<evidence type="ECO:0000259" key="14">
    <source>
        <dbReference type="SMART" id="SM00941"/>
    </source>
</evidence>
<evidence type="ECO:0000256" key="12">
    <source>
        <dbReference type="ARBA" id="ARBA00048453"/>
    </source>
</evidence>
<dbReference type="Pfam" id="PF00591">
    <property type="entry name" value="Glycos_transf_3"/>
    <property type="match status" value="1"/>
</dbReference>
<dbReference type="PIRSF" id="PIRSF000478">
    <property type="entry name" value="TP_PyNP"/>
    <property type="match status" value="1"/>
</dbReference>
<comment type="catalytic activity">
    <reaction evidence="1">
        <text>2'-deoxyuridine + phosphate = 2-deoxy-alpha-D-ribose 1-phosphate + uracil</text>
        <dbReference type="Rhea" id="RHEA:22824"/>
        <dbReference type="ChEBI" id="CHEBI:16450"/>
        <dbReference type="ChEBI" id="CHEBI:17568"/>
        <dbReference type="ChEBI" id="CHEBI:43474"/>
        <dbReference type="ChEBI" id="CHEBI:57259"/>
        <dbReference type="EC" id="2.4.2.2"/>
    </reaction>
</comment>
<dbReference type="Pfam" id="PF02885">
    <property type="entry name" value="Glycos_trans_3N"/>
    <property type="match status" value="1"/>
</dbReference>
<dbReference type="InterPro" id="IPR013102">
    <property type="entry name" value="PYNP_C"/>
</dbReference>
<dbReference type="Gene3D" id="3.90.1170.30">
    <property type="entry name" value="Pyrimidine nucleoside phosphorylase-like, C-terminal domain"/>
    <property type="match status" value="1"/>
</dbReference>
<evidence type="ECO:0000256" key="8">
    <source>
        <dbReference type="ARBA" id="ARBA00022676"/>
    </source>
</evidence>
<keyword evidence="10" id="KW-0479">Metal-binding</keyword>
<dbReference type="InterPro" id="IPR036320">
    <property type="entry name" value="Glycosyl_Trfase_fam3_N_dom_sf"/>
</dbReference>
<evidence type="ECO:0000256" key="4">
    <source>
        <dbReference type="ARBA" id="ARBA00006915"/>
    </source>
</evidence>
<dbReference type="InterPro" id="IPR017872">
    <property type="entry name" value="Pyrmidine_PPase_CS"/>
</dbReference>
<dbReference type="SUPFAM" id="SSF47648">
    <property type="entry name" value="Nucleoside phosphorylase/phosphoribosyltransferase N-terminal domain"/>
    <property type="match status" value="1"/>
</dbReference>
<feature type="domain" description="Pyrimidine nucleoside phosphorylase C-terminal" evidence="14">
    <location>
        <begin position="345"/>
        <end position="418"/>
    </location>
</feature>
<dbReference type="InterPro" id="IPR000312">
    <property type="entry name" value="Glycosyl_Trfase_fam3"/>
</dbReference>
<dbReference type="SUPFAM" id="SSF52418">
    <property type="entry name" value="Nucleoside phosphorylase/phosphoribosyltransferase catalytic domain"/>
    <property type="match status" value="1"/>
</dbReference>
<keyword evidence="16" id="KW-1185">Reference proteome</keyword>
<dbReference type="Pfam" id="PF07831">
    <property type="entry name" value="PYNP_C"/>
    <property type="match status" value="1"/>
</dbReference>
<dbReference type="GO" id="GO:0009032">
    <property type="term" value="F:thymidine phosphorylase activity"/>
    <property type="evidence" value="ECO:0007669"/>
    <property type="project" value="TreeGrafter"/>
</dbReference>
<organism evidence="15 16">
    <name type="scientific">Paraliobacillus quinghaiensis</name>
    <dbReference type="NCBI Taxonomy" id="470815"/>
    <lineage>
        <taxon>Bacteria</taxon>
        <taxon>Bacillati</taxon>
        <taxon>Bacillota</taxon>
        <taxon>Bacilli</taxon>
        <taxon>Bacillales</taxon>
        <taxon>Bacillaceae</taxon>
        <taxon>Paraliobacillus</taxon>
    </lineage>
</organism>
<dbReference type="GO" id="GO:0004645">
    <property type="term" value="F:1,4-alpha-oligoglucan phosphorylase activity"/>
    <property type="evidence" value="ECO:0007669"/>
    <property type="project" value="InterPro"/>
</dbReference>
<evidence type="ECO:0000256" key="6">
    <source>
        <dbReference type="ARBA" id="ARBA00011889"/>
    </source>
</evidence>
<dbReference type="GO" id="GO:0006213">
    <property type="term" value="P:pyrimidine nucleoside metabolic process"/>
    <property type="evidence" value="ECO:0007669"/>
    <property type="project" value="InterPro"/>
</dbReference>
<reference evidence="15" key="2">
    <citation type="submission" date="2020-09" db="EMBL/GenBank/DDBJ databases">
        <authorList>
            <person name="Sun Q."/>
            <person name="Zhou Y."/>
        </authorList>
    </citation>
    <scope>NUCLEOTIDE SEQUENCE</scope>
    <source>
        <strain evidence="15">CGMCC 1.6333</strain>
    </source>
</reference>
<dbReference type="InterPro" id="IPR036566">
    <property type="entry name" value="PYNP-like_C_sf"/>
</dbReference>
<dbReference type="FunFam" id="1.20.970.10:FF:000002">
    <property type="entry name" value="Pyrimidine-nucleoside phosphorylase"/>
    <property type="match status" value="1"/>
</dbReference>
<dbReference type="InterPro" id="IPR018090">
    <property type="entry name" value="Pyrmidine_PPas_bac/euk"/>
</dbReference>
<dbReference type="Gene3D" id="3.40.1030.10">
    <property type="entry name" value="Nucleoside phosphorylase/phosphoribosyltransferase catalytic domain"/>
    <property type="match status" value="1"/>
</dbReference>
<sequence length="434" mass="46267">MRMVDIIAKKRDGQALTKEEIDFVIAGYTNDEVPDYQMSALSMALYFQGMTTEERVNLTMAMVESGDQIDLSDIEGIKVDKHSTGGVGDTTTLILAPLVAALDVPVAKMSGRGLGHTGGTIDKLESIEGFQVELDGETFNELVNKNKIAVVGQSGNLTPADKKLYSLRDVTATVNSIPLIASSIMSKKIASGADAIVLDVKTGSGAFMKDMDDAKELAEAMVRIGNGAGRNTIAVISDMNQPLGFAIGNALEVKEAIDTLRGNGPEDLHELCLTLGSQMVYLAGKADSIEDARAKLEDAISSGRAIEKFKTFIASQGGDASVVDEPNKLPTAAYKYEVKAKETGYISEIIADEIGIAASMLGAGRITKESEIDLAVGLVLQKKVGDKVQKGDTLVVIHSNQEAVDEVEVKIQESYSISTEIVEPKQLVYGVIDK</sequence>
<reference evidence="15" key="1">
    <citation type="journal article" date="2014" name="Int. J. Syst. Evol. Microbiol.">
        <title>Complete genome sequence of Corynebacterium casei LMG S-19264T (=DSM 44701T), isolated from a smear-ripened cheese.</title>
        <authorList>
            <consortium name="US DOE Joint Genome Institute (JGI-PGF)"/>
            <person name="Walter F."/>
            <person name="Albersmeier A."/>
            <person name="Kalinowski J."/>
            <person name="Ruckert C."/>
        </authorList>
    </citation>
    <scope>NUCLEOTIDE SEQUENCE</scope>
    <source>
        <strain evidence="15">CGMCC 1.6333</strain>
    </source>
</reference>
<dbReference type="GO" id="GO:0005829">
    <property type="term" value="C:cytosol"/>
    <property type="evidence" value="ECO:0007669"/>
    <property type="project" value="TreeGrafter"/>
</dbReference>
<dbReference type="NCBIfam" id="TIGR02644">
    <property type="entry name" value="Y_phosphoryl"/>
    <property type="match status" value="1"/>
</dbReference>
<dbReference type="EC" id="2.4.2.2" evidence="6"/>
<comment type="catalytic activity">
    <reaction evidence="13">
        <text>thymidine + phosphate = 2-deoxy-alpha-D-ribose 1-phosphate + thymine</text>
        <dbReference type="Rhea" id="RHEA:16037"/>
        <dbReference type="ChEBI" id="CHEBI:17748"/>
        <dbReference type="ChEBI" id="CHEBI:17821"/>
        <dbReference type="ChEBI" id="CHEBI:43474"/>
        <dbReference type="ChEBI" id="CHEBI:57259"/>
        <dbReference type="EC" id="2.4.2.2"/>
    </reaction>
</comment>
<dbReference type="InterPro" id="IPR017459">
    <property type="entry name" value="Glycosyl_Trfase_fam3_N_dom"/>
</dbReference>
<dbReference type="SUPFAM" id="SSF54680">
    <property type="entry name" value="Pyrimidine nucleoside phosphorylase C-terminal domain"/>
    <property type="match status" value="1"/>
</dbReference>
<keyword evidence="11" id="KW-0630">Potassium</keyword>
<evidence type="ECO:0000313" key="15">
    <source>
        <dbReference type="EMBL" id="GGM38974.1"/>
    </source>
</evidence>
<gene>
    <name evidence="15" type="ORF">GCM10011351_26400</name>
</gene>
<dbReference type="NCBIfam" id="NF004747">
    <property type="entry name" value="PRK06078.1"/>
    <property type="match status" value="1"/>
</dbReference>
<comment type="subunit">
    <text evidence="5">Homodimer.</text>
</comment>
<evidence type="ECO:0000256" key="13">
    <source>
        <dbReference type="ARBA" id="ARBA00048525"/>
    </source>
</evidence>
<keyword evidence="9" id="KW-0808">Transferase</keyword>
<evidence type="ECO:0000256" key="9">
    <source>
        <dbReference type="ARBA" id="ARBA00022679"/>
    </source>
</evidence>
<dbReference type="Proteomes" id="UP000618460">
    <property type="component" value="Unassembled WGS sequence"/>
</dbReference>
<evidence type="ECO:0000256" key="11">
    <source>
        <dbReference type="ARBA" id="ARBA00022958"/>
    </source>
</evidence>
<evidence type="ECO:0000256" key="2">
    <source>
        <dbReference type="ARBA" id="ARBA00001958"/>
    </source>
</evidence>
<dbReference type="OrthoDB" id="9763887at2"/>
<dbReference type="GO" id="GO:0006206">
    <property type="term" value="P:pyrimidine nucleobase metabolic process"/>
    <property type="evidence" value="ECO:0007669"/>
    <property type="project" value="InterPro"/>
</dbReference>
<evidence type="ECO:0000256" key="5">
    <source>
        <dbReference type="ARBA" id="ARBA00011738"/>
    </source>
</evidence>
<keyword evidence="8" id="KW-0328">Glycosyltransferase</keyword>
<comment type="similarity">
    <text evidence="4">Belongs to the thymidine/pyrimidine-nucleoside phosphorylase family.</text>
</comment>
<comment type="cofactor">
    <cofactor evidence="2">
        <name>K(+)</name>
        <dbReference type="ChEBI" id="CHEBI:29103"/>
    </cofactor>
</comment>